<dbReference type="Pfam" id="PF00990">
    <property type="entry name" value="GGDEF"/>
    <property type="match status" value="1"/>
</dbReference>
<dbReference type="NCBIfam" id="TIGR00254">
    <property type="entry name" value="GGDEF"/>
    <property type="match status" value="1"/>
</dbReference>
<dbReference type="InterPro" id="IPR000014">
    <property type="entry name" value="PAS"/>
</dbReference>
<dbReference type="PROSITE" id="PS50883">
    <property type="entry name" value="EAL"/>
    <property type="match status" value="1"/>
</dbReference>
<dbReference type="Gene3D" id="3.30.450.20">
    <property type="entry name" value="PAS domain"/>
    <property type="match status" value="1"/>
</dbReference>
<dbReference type="CDD" id="cd01948">
    <property type="entry name" value="EAL"/>
    <property type="match status" value="1"/>
</dbReference>
<feature type="domain" description="GGDEF" evidence="3">
    <location>
        <begin position="166"/>
        <end position="299"/>
    </location>
</feature>
<dbReference type="Pfam" id="PF08448">
    <property type="entry name" value="PAS_4"/>
    <property type="match status" value="1"/>
</dbReference>
<dbReference type="InterPro" id="IPR052155">
    <property type="entry name" value="Biofilm_reg_signaling"/>
</dbReference>
<dbReference type="RefSeq" id="WP_124704305.1">
    <property type="nucleotide sequence ID" value="NZ_BGOW01000011.1"/>
</dbReference>
<dbReference type="CDD" id="cd00130">
    <property type="entry name" value="PAS"/>
    <property type="match status" value="1"/>
</dbReference>
<dbReference type="Pfam" id="PF00563">
    <property type="entry name" value="EAL"/>
    <property type="match status" value="1"/>
</dbReference>
<evidence type="ECO:0000313" key="5">
    <source>
        <dbReference type="Proteomes" id="UP000286806"/>
    </source>
</evidence>
<dbReference type="InterPro" id="IPR035919">
    <property type="entry name" value="EAL_sf"/>
</dbReference>
<dbReference type="InterPro" id="IPR001633">
    <property type="entry name" value="EAL_dom"/>
</dbReference>
<dbReference type="PROSITE" id="PS50887">
    <property type="entry name" value="GGDEF"/>
    <property type="match status" value="1"/>
</dbReference>
<protein>
    <submittedName>
        <fullName evidence="4">Diguanylate cyclase/phosphodiesterase</fullName>
    </submittedName>
</protein>
<name>A0A401JCU3_9PROT</name>
<proteinExistence type="predicted"/>
<dbReference type="SMART" id="SM00267">
    <property type="entry name" value="GGDEF"/>
    <property type="match status" value="1"/>
</dbReference>
<dbReference type="SUPFAM" id="SSF141868">
    <property type="entry name" value="EAL domain-like"/>
    <property type="match status" value="1"/>
</dbReference>
<evidence type="ECO:0000259" key="2">
    <source>
        <dbReference type="PROSITE" id="PS50883"/>
    </source>
</evidence>
<accession>A0A401JCU3</accession>
<dbReference type="InterPro" id="IPR043128">
    <property type="entry name" value="Rev_trsase/Diguanyl_cyclase"/>
</dbReference>
<evidence type="ECO:0000313" key="4">
    <source>
        <dbReference type="EMBL" id="GBL45481.1"/>
    </source>
</evidence>
<keyword evidence="5" id="KW-1185">Reference proteome</keyword>
<dbReference type="Gene3D" id="3.20.20.450">
    <property type="entry name" value="EAL domain"/>
    <property type="match status" value="1"/>
</dbReference>
<sequence>MTDSEFYRSLLRAYIDSANDGIFVLCDEMKFHVANPLLQSWLGVSEESLTEHGRRRPITDFIGNEENRQLFSRHFRVALTGQPVRFECFIQPASTVPRWIEISLNKVNLDAGDMFIGVARDITEKKKTAELIWQQANFDSLTGLANRHMFQDRLEQDIKKAYRANLPLALMVLDLDRFKEVNDSLGHDVGDLLLKAAAQRLISCVREADTVARLGGDEFTVILGELNDVDCVERIALTILQKLSEPFHLGDQVVYLSTSIGITFYPQDATSFDELLKNADQAMYAAKHQGRNRCSYYAPFMQEAVQTRMRLANDLRSALSALNDSFRLFYQPIVDLATGTTHKAEALIRWQHPTRGLIHPMEFIPIAEETQMILEIGDWVFRDAARQAARWRLSHHAAFQISINVSPVQIHNMANARNWPDYLQTLGLPGQSIVVEITEGLLLDASIGVTEKLRAFHEAGMEVSLDDFGTGYSSLCYLKKFNIDNIKIDQSFVRNLAPDSDGMVLCEAMIAMAHKLGLKVIAEGVETPEQRELLAAAGCDYGQGYLFSIPVPAEDFEALLNRQFK</sequence>
<dbReference type="InterPro" id="IPR013656">
    <property type="entry name" value="PAS_4"/>
</dbReference>
<organism evidence="4 5">
    <name type="scientific">Sulfuriferula multivorans</name>
    <dbReference type="NCBI Taxonomy" id="1559896"/>
    <lineage>
        <taxon>Bacteria</taxon>
        <taxon>Pseudomonadati</taxon>
        <taxon>Pseudomonadota</taxon>
        <taxon>Betaproteobacteria</taxon>
        <taxon>Nitrosomonadales</taxon>
        <taxon>Sulfuricellaceae</taxon>
        <taxon>Sulfuriferula</taxon>
    </lineage>
</organism>
<dbReference type="NCBIfam" id="TIGR00229">
    <property type="entry name" value="sensory_box"/>
    <property type="match status" value="1"/>
</dbReference>
<dbReference type="CDD" id="cd01949">
    <property type="entry name" value="GGDEF"/>
    <property type="match status" value="1"/>
</dbReference>
<dbReference type="Gene3D" id="3.30.70.270">
    <property type="match status" value="1"/>
</dbReference>
<dbReference type="OrthoDB" id="9813903at2"/>
<dbReference type="PANTHER" id="PTHR44757:SF2">
    <property type="entry name" value="BIOFILM ARCHITECTURE MAINTENANCE PROTEIN MBAA"/>
    <property type="match status" value="1"/>
</dbReference>
<comment type="caution">
    <text evidence="4">The sequence shown here is derived from an EMBL/GenBank/DDBJ whole genome shotgun (WGS) entry which is preliminary data.</text>
</comment>
<dbReference type="FunFam" id="3.30.70.270:FF:000001">
    <property type="entry name" value="Diguanylate cyclase domain protein"/>
    <property type="match status" value="1"/>
</dbReference>
<dbReference type="InterPro" id="IPR035965">
    <property type="entry name" value="PAS-like_dom_sf"/>
</dbReference>
<dbReference type="AlphaFoldDB" id="A0A401JCU3"/>
<dbReference type="EMBL" id="BGOW01000011">
    <property type="protein sequence ID" value="GBL45481.1"/>
    <property type="molecule type" value="Genomic_DNA"/>
</dbReference>
<feature type="domain" description="EAL" evidence="2">
    <location>
        <begin position="308"/>
        <end position="564"/>
    </location>
</feature>
<dbReference type="InterPro" id="IPR000160">
    <property type="entry name" value="GGDEF_dom"/>
</dbReference>
<dbReference type="PROSITE" id="PS50112">
    <property type="entry name" value="PAS"/>
    <property type="match status" value="1"/>
</dbReference>
<evidence type="ECO:0000259" key="1">
    <source>
        <dbReference type="PROSITE" id="PS50112"/>
    </source>
</evidence>
<reference evidence="4 5" key="1">
    <citation type="journal article" date="2019" name="Front. Microbiol.">
        <title>Genomes of Neutrophilic Sulfur-Oxidizing Chemolithoautotrophs Representing 9 Proteobacterial Species From 8 Genera.</title>
        <authorList>
            <person name="Watanabe T."/>
            <person name="Kojima H."/>
            <person name="Umezawa K."/>
            <person name="Hori C."/>
            <person name="Takasuka T.E."/>
            <person name="Kato Y."/>
            <person name="Fukui M."/>
        </authorList>
    </citation>
    <scope>NUCLEOTIDE SEQUENCE [LARGE SCALE GENOMIC DNA]</scope>
    <source>
        <strain evidence="4 5">TTN</strain>
    </source>
</reference>
<dbReference type="GO" id="GO:0003824">
    <property type="term" value="F:catalytic activity"/>
    <property type="evidence" value="ECO:0007669"/>
    <property type="project" value="UniProtKB-ARBA"/>
</dbReference>
<gene>
    <name evidence="4" type="ORF">SFMTTN_1290</name>
</gene>
<dbReference type="SUPFAM" id="SSF55073">
    <property type="entry name" value="Nucleotide cyclase"/>
    <property type="match status" value="1"/>
</dbReference>
<dbReference type="InterPro" id="IPR029787">
    <property type="entry name" value="Nucleotide_cyclase"/>
</dbReference>
<dbReference type="SUPFAM" id="SSF55785">
    <property type="entry name" value="PYP-like sensor domain (PAS domain)"/>
    <property type="match status" value="1"/>
</dbReference>
<feature type="domain" description="PAS" evidence="1">
    <location>
        <begin position="7"/>
        <end position="82"/>
    </location>
</feature>
<dbReference type="PANTHER" id="PTHR44757">
    <property type="entry name" value="DIGUANYLATE CYCLASE DGCP"/>
    <property type="match status" value="1"/>
</dbReference>
<evidence type="ECO:0000259" key="3">
    <source>
        <dbReference type="PROSITE" id="PS50887"/>
    </source>
</evidence>
<dbReference type="Proteomes" id="UP000286806">
    <property type="component" value="Unassembled WGS sequence"/>
</dbReference>
<dbReference type="SMART" id="SM00052">
    <property type="entry name" value="EAL"/>
    <property type="match status" value="1"/>
</dbReference>